<dbReference type="PROSITE" id="PS50937">
    <property type="entry name" value="HTH_MERR_2"/>
    <property type="match status" value="1"/>
</dbReference>
<evidence type="ECO:0000259" key="1">
    <source>
        <dbReference type="PROSITE" id="PS50937"/>
    </source>
</evidence>
<protein>
    <submittedName>
        <fullName evidence="2">MerR family transcriptional regulator</fullName>
    </submittedName>
</protein>
<dbReference type="GO" id="GO:0006355">
    <property type="term" value="P:regulation of DNA-templated transcription"/>
    <property type="evidence" value="ECO:0007669"/>
    <property type="project" value="InterPro"/>
</dbReference>
<dbReference type="Pfam" id="PF13411">
    <property type="entry name" value="MerR_1"/>
    <property type="match status" value="1"/>
</dbReference>
<gene>
    <name evidence="2" type="ORF">QUF85_16010</name>
</gene>
<dbReference type="SUPFAM" id="SSF46955">
    <property type="entry name" value="Putative DNA-binding domain"/>
    <property type="match status" value="1"/>
</dbReference>
<dbReference type="Gene3D" id="1.10.1660.10">
    <property type="match status" value="1"/>
</dbReference>
<accession>A0AAJ1QNY7</accession>
<dbReference type="EMBL" id="JAUCFI010000003">
    <property type="protein sequence ID" value="MDM5284792.1"/>
    <property type="molecule type" value="Genomic_DNA"/>
</dbReference>
<feature type="domain" description="HTH merR-type" evidence="1">
    <location>
        <begin position="1"/>
        <end position="65"/>
    </location>
</feature>
<dbReference type="GO" id="GO:0003677">
    <property type="term" value="F:DNA binding"/>
    <property type="evidence" value="ECO:0007669"/>
    <property type="project" value="InterPro"/>
</dbReference>
<dbReference type="AlphaFoldDB" id="A0AAJ1QNY7"/>
<dbReference type="Proteomes" id="UP001238973">
    <property type="component" value="Unassembled WGS sequence"/>
</dbReference>
<proteinExistence type="predicted"/>
<name>A0AAJ1QNY7_9BACI</name>
<dbReference type="SMART" id="SM00422">
    <property type="entry name" value="HTH_MERR"/>
    <property type="match status" value="1"/>
</dbReference>
<dbReference type="InterPro" id="IPR009061">
    <property type="entry name" value="DNA-bd_dom_put_sf"/>
</dbReference>
<evidence type="ECO:0000313" key="3">
    <source>
        <dbReference type="Proteomes" id="UP001238973"/>
    </source>
</evidence>
<sequence>MARKTDLRYGTLKYYTESNLIPFEQLDENLTRLYPREAAVERVEIIKSLKKSGLSIAEIRKKIAKQS</sequence>
<dbReference type="InterPro" id="IPR000551">
    <property type="entry name" value="MerR-type_HTH_dom"/>
</dbReference>
<evidence type="ECO:0000313" key="2">
    <source>
        <dbReference type="EMBL" id="MDM5284792.1"/>
    </source>
</evidence>
<comment type="caution">
    <text evidence="2">The sequence shown here is derived from an EMBL/GenBank/DDBJ whole genome shotgun (WGS) entry which is preliminary data.</text>
</comment>
<organism evidence="2 3">
    <name type="scientific">Peribacillus frigoritolerans</name>
    <dbReference type="NCBI Taxonomy" id="450367"/>
    <lineage>
        <taxon>Bacteria</taxon>
        <taxon>Bacillati</taxon>
        <taxon>Bacillota</taxon>
        <taxon>Bacilli</taxon>
        <taxon>Bacillales</taxon>
        <taxon>Bacillaceae</taxon>
        <taxon>Peribacillus</taxon>
    </lineage>
</organism>
<reference evidence="2" key="1">
    <citation type="submission" date="2023-06" db="EMBL/GenBank/DDBJ databases">
        <title>Comparative genomics of Bacillaceae isolates and their secondary metabolite potential.</title>
        <authorList>
            <person name="Song L."/>
            <person name="Nielsen L.J."/>
            <person name="Mohite O."/>
            <person name="Xu X."/>
            <person name="Weber T."/>
            <person name="Kovacs A.T."/>
        </authorList>
    </citation>
    <scope>NUCLEOTIDE SEQUENCE</scope>
    <source>
        <strain evidence="2">G1S1</strain>
    </source>
</reference>